<gene>
    <name evidence="6" type="ordered locus">AMEC673_16175</name>
</gene>
<dbReference type="SUPFAM" id="SSF103088">
    <property type="entry name" value="OmpA-like"/>
    <property type="match status" value="1"/>
</dbReference>
<evidence type="ECO:0000259" key="5">
    <source>
        <dbReference type="PROSITE" id="PS51123"/>
    </source>
</evidence>
<sequence length="588" mass="64500">MTEKVPPSELSDNSLDKVRELLIGRDDKFVQEKLNRDAKGIVTNVVSEALFERETKDGSVNKVLVPLVEKSLHRSIDANSDKIVGTLYPLVGTLVRKAVSSFLVEFVERTNALIENSLSPKSVSWRFKAWQSGVRYSEFVASQIYQYQVQQLLVIHRETGTLLHSISSDPDKEKDADLISSMLVAINDFVADAFGVTSNESENELGEIKTEDFTLLIKIGPQALLVAAVTGSIPPEVRGKLQQALEDFHQFYQQPLLTYEGDNAPFDGCETILSDCLISERKEGEGKKSNRLIGALVLLVIFFALAVLSFMRLSLSILKSDLHELPPPPGIIVTDTYVSNGNVHAKVLRDPVATSIEQWFSDNNIDAERVTVIEEPFVSLKPSVVERKLEKLVSDYPLSESESLLIKKGDDHSFIISGTVFTPTAINFTQQINAIPGISTVNVDTTALNVKAAYQIDNAELQKAALNRLVNKVSSQNVLFATNQEALSEVQLAKLEPLANDIKQLLTLADKTKTVVSIVVMGASDNSGSSARNRALSQKRAENVVNSLISLGVESDILIPVSLGELPLQKASMGRSVMLNVLISSEQQ</sequence>
<feature type="domain" description="OmpA-like" evidence="5">
    <location>
        <begin position="467"/>
        <end position="588"/>
    </location>
</feature>
<reference evidence="7" key="1">
    <citation type="journal article" date="2012" name="Sci. Rep.">
        <title>Genomes of surface isolates of Alteromonas macleodii: the life of a widespread marine opportunistic copiotroph.</title>
        <authorList>
            <person name="Lopez-Perez M."/>
            <person name="Gonzaga A."/>
            <person name="Martin-Cuadrado A.B."/>
            <person name="Onyshchenko O."/>
            <person name="Ghavidel A."/>
            <person name="Ghai R."/>
            <person name="Rodriguez-Valera F."/>
        </authorList>
    </citation>
    <scope>NUCLEOTIDE SEQUENCE [LARGE SCALE GENOMIC DNA]</scope>
    <source>
        <strain evidence="7">English Channel 673</strain>
    </source>
</reference>
<evidence type="ECO:0000313" key="7">
    <source>
        <dbReference type="Proteomes" id="UP000006296"/>
    </source>
</evidence>
<evidence type="ECO:0000256" key="3">
    <source>
        <dbReference type="PROSITE-ProRule" id="PRU00473"/>
    </source>
</evidence>
<keyword evidence="4" id="KW-0812">Transmembrane</keyword>
<keyword evidence="2 3" id="KW-0472">Membrane</keyword>
<evidence type="ECO:0000256" key="2">
    <source>
        <dbReference type="ARBA" id="ARBA00023136"/>
    </source>
</evidence>
<feature type="transmembrane region" description="Helical" evidence="4">
    <location>
        <begin position="292"/>
        <end position="311"/>
    </location>
</feature>
<dbReference type="PROSITE" id="PS51123">
    <property type="entry name" value="OMPA_2"/>
    <property type="match status" value="1"/>
</dbReference>
<protein>
    <submittedName>
        <fullName evidence="6">OmpA/MotB protein</fullName>
    </submittedName>
</protein>
<proteinExistence type="predicted"/>
<dbReference type="InterPro" id="IPR036737">
    <property type="entry name" value="OmpA-like_sf"/>
</dbReference>
<evidence type="ECO:0000313" key="6">
    <source>
        <dbReference type="EMBL" id="AFT75917.1"/>
    </source>
</evidence>
<dbReference type="AlphaFoldDB" id="A0AB33A2G5"/>
<dbReference type="KEGG" id="amg:AMEC673_16175"/>
<evidence type="ECO:0000256" key="4">
    <source>
        <dbReference type="SAM" id="Phobius"/>
    </source>
</evidence>
<name>A0AB33A2G5_ALTME</name>
<dbReference type="Pfam" id="PF00691">
    <property type="entry name" value="OmpA"/>
    <property type="match status" value="1"/>
</dbReference>
<dbReference type="RefSeq" id="WP_014977418.1">
    <property type="nucleotide sequence ID" value="NC_018678.1"/>
</dbReference>
<accession>A0AB33A2G5</accession>
<dbReference type="InterPro" id="IPR006664">
    <property type="entry name" value="OMP_bac"/>
</dbReference>
<dbReference type="GO" id="GO:0016020">
    <property type="term" value="C:membrane"/>
    <property type="evidence" value="ECO:0007669"/>
    <property type="project" value="UniProtKB-SubCell"/>
</dbReference>
<evidence type="ECO:0000256" key="1">
    <source>
        <dbReference type="ARBA" id="ARBA00004370"/>
    </source>
</evidence>
<organism evidence="6 7">
    <name type="scientific">Alteromonas macleodii (strain English Channel 673)</name>
    <dbReference type="NCBI Taxonomy" id="1004788"/>
    <lineage>
        <taxon>Bacteria</taxon>
        <taxon>Pseudomonadati</taxon>
        <taxon>Pseudomonadota</taxon>
        <taxon>Gammaproteobacteria</taxon>
        <taxon>Alteromonadales</taxon>
        <taxon>Alteromonadaceae</taxon>
        <taxon>Alteromonas/Salinimonas group</taxon>
        <taxon>Alteromonas</taxon>
    </lineage>
</organism>
<dbReference type="EMBL" id="CP003844">
    <property type="protein sequence ID" value="AFT75917.1"/>
    <property type="molecule type" value="Genomic_DNA"/>
</dbReference>
<dbReference type="PRINTS" id="PR01021">
    <property type="entry name" value="OMPADOMAIN"/>
</dbReference>
<dbReference type="InterPro" id="IPR006665">
    <property type="entry name" value="OmpA-like"/>
</dbReference>
<keyword evidence="4" id="KW-1133">Transmembrane helix</keyword>
<dbReference type="Gene3D" id="3.30.1330.60">
    <property type="entry name" value="OmpA-like domain"/>
    <property type="match status" value="1"/>
</dbReference>
<dbReference type="Proteomes" id="UP000006296">
    <property type="component" value="Chromosome"/>
</dbReference>
<comment type="subcellular location">
    <subcellularLocation>
        <location evidence="1">Membrane</location>
    </subcellularLocation>
</comment>